<accession>G4CG53</accession>
<dbReference type="HOGENOM" id="CLU_2369930_0_0_4"/>
<dbReference type="GO" id="GO:0004643">
    <property type="term" value="F:phosphoribosylaminoimidazolecarboxamide formyltransferase activity"/>
    <property type="evidence" value="ECO:0007669"/>
    <property type="project" value="UniProtKB-EC"/>
</dbReference>
<gene>
    <name evidence="1" type="primary">purH</name>
    <name evidence="1" type="ORF">HMPREF9371_0592</name>
</gene>
<name>G4CG53_9NEIS</name>
<protein>
    <submittedName>
        <fullName evidence="1">Bifunctional purine biosynthesis protein PurH</fullName>
        <ecNumber evidence="1">2.1.2.3</ecNumber>
        <ecNumber evidence="1">3.5.4.10</ecNumber>
    </submittedName>
</protein>
<keyword evidence="1" id="KW-0378">Hydrolase</keyword>
<dbReference type="EC" id="2.1.2.3" evidence="1"/>
<reference evidence="1 2" key="1">
    <citation type="submission" date="2011-05" db="EMBL/GenBank/DDBJ databases">
        <authorList>
            <person name="Muzny D."/>
            <person name="Qin X."/>
            <person name="Deng J."/>
            <person name="Jiang H."/>
            <person name="Liu Y."/>
            <person name="Qu J."/>
            <person name="Song X.-Z."/>
            <person name="Zhang L."/>
            <person name="Thornton R."/>
            <person name="Coyle M."/>
            <person name="Francisco L."/>
            <person name="Jackson L."/>
            <person name="Javaid M."/>
            <person name="Korchina V."/>
            <person name="Kovar C."/>
            <person name="Mata R."/>
            <person name="Mathew T."/>
            <person name="Ngo R."/>
            <person name="Nguyen L."/>
            <person name="Nguyen N."/>
            <person name="Okwuonu G."/>
            <person name="Ongeri F."/>
            <person name="Pham C."/>
            <person name="Simmons D."/>
            <person name="Wilczek-Boney K."/>
            <person name="Hale W."/>
            <person name="Jakkamsetti A."/>
            <person name="Pham P."/>
            <person name="Ruth R."/>
            <person name="San Lucas F."/>
            <person name="Warren J."/>
            <person name="Zhang J."/>
            <person name="Zhao Z."/>
            <person name="Zhou C."/>
            <person name="Zhu D."/>
            <person name="Lee S."/>
            <person name="Bess C."/>
            <person name="Blankenburg K."/>
            <person name="Forbes L."/>
            <person name="Fu Q."/>
            <person name="Gubbala S."/>
            <person name="Hirani K."/>
            <person name="Jayaseelan J.C."/>
            <person name="Lara F."/>
            <person name="Munidasa M."/>
            <person name="Palculict T."/>
            <person name="Patil S."/>
            <person name="Pu L.-L."/>
            <person name="Saada N."/>
            <person name="Tang L."/>
            <person name="Weissenberger G."/>
            <person name="Zhu Y."/>
            <person name="Hemphill L."/>
            <person name="Shang Y."/>
            <person name="Youmans B."/>
            <person name="Ayvaz T."/>
            <person name="Ross M."/>
            <person name="Santibanez J."/>
            <person name="Aqrawi P."/>
            <person name="Gross S."/>
            <person name="Joshi V."/>
            <person name="Fowler G."/>
            <person name="Nazareth L."/>
            <person name="Reid J."/>
            <person name="Worley K."/>
            <person name="Petrosino J."/>
            <person name="Highlander S."/>
            <person name="Gibbs R."/>
        </authorList>
    </citation>
    <scope>NUCLEOTIDE SEQUENCE [LARGE SCALE GENOMIC DNA]</scope>
    <source>
        <strain evidence="1 2">871</strain>
    </source>
</reference>
<proteinExistence type="predicted"/>
<keyword evidence="2" id="KW-1185">Reference proteome</keyword>
<organism evidence="1 2">
    <name type="scientific">Neisseria shayeganii 871</name>
    <dbReference type="NCBI Taxonomy" id="1032488"/>
    <lineage>
        <taxon>Bacteria</taxon>
        <taxon>Pseudomonadati</taxon>
        <taxon>Pseudomonadota</taxon>
        <taxon>Betaproteobacteria</taxon>
        <taxon>Neisseriales</taxon>
        <taxon>Neisseriaceae</taxon>
        <taxon>Neisseria</taxon>
    </lineage>
</organism>
<dbReference type="EC" id="3.5.4.10" evidence="1"/>
<evidence type="ECO:0000313" key="1">
    <source>
        <dbReference type="EMBL" id="EGY53101.1"/>
    </source>
</evidence>
<keyword evidence="1" id="KW-0808">Transferase</keyword>
<evidence type="ECO:0000313" key="2">
    <source>
        <dbReference type="Proteomes" id="UP000003019"/>
    </source>
</evidence>
<dbReference type="GO" id="GO:0003937">
    <property type="term" value="F:IMP cyclohydrolase activity"/>
    <property type="evidence" value="ECO:0007669"/>
    <property type="project" value="UniProtKB-EC"/>
</dbReference>
<dbReference type="RefSeq" id="WP_009118286.1">
    <property type="nucleotide sequence ID" value="NZ_JH164926.1"/>
</dbReference>
<dbReference type="EMBL" id="AGAY01000022">
    <property type="protein sequence ID" value="EGY53101.1"/>
    <property type="molecule type" value="Genomic_DNA"/>
</dbReference>
<dbReference type="AlphaFoldDB" id="G4CG53"/>
<sequence length="95" mass="11032">MGRHSLAAAADTAERNLMMRENYTNDELRRKVALTLLPIIYQEYWDGYIRKDGGTVSPDWRIELALDAFDMAQAFIESETIFKERKEAIFNGDEK</sequence>
<dbReference type="Proteomes" id="UP000003019">
    <property type="component" value="Unassembled WGS sequence"/>
</dbReference>
<comment type="caution">
    <text evidence="1">The sequence shown here is derived from an EMBL/GenBank/DDBJ whole genome shotgun (WGS) entry which is preliminary data.</text>
</comment>
<dbReference type="STRING" id="1032488.HMPREF9371_0592"/>